<evidence type="ECO:0000313" key="7">
    <source>
        <dbReference type="EMBL" id="MXP46881.1"/>
    </source>
</evidence>
<feature type="transmembrane region" description="Helical" evidence="5">
    <location>
        <begin position="65"/>
        <end position="86"/>
    </location>
</feature>
<organism evidence="7 8">
    <name type="scientific">Pontixanthobacter luteolus</name>
    <dbReference type="NCBI Taxonomy" id="295089"/>
    <lineage>
        <taxon>Bacteria</taxon>
        <taxon>Pseudomonadati</taxon>
        <taxon>Pseudomonadota</taxon>
        <taxon>Alphaproteobacteria</taxon>
        <taxon>Sphingomonadales</taxon>
        <taxon>Erythrobacteraceae</taxon>
        <taxon>Pontixanthobacter</taxon>
    </lineage>
</organism>
<evidence type="ECO:0000256" key="5">
    <source>
        <dbReference type="SAM" id="Phobius"/>
    </source>
</evidence>
<gene>
    <name evidence="7" type="ORF">GRI43_05685</name>
</gene>
<keyword evidence="4 5" id="KW-0472">Membrane</keyword>
<name>A0A6I4V0U2_9SPHN</name>
<evidence type="ECO:0000313" key="8">
    <source>
        <dbReference type="Proteomes" id="UP000471435"/>
    </source>
</evidence>
<keyword evidence="3 5" id="KW-1133">Transmembrane helix</keyword>
<evidence type="ECO:0000256" key="4">
    <source>
        <dbReference type="ARBA" id="ARBA00023136"/>
    </source>
</evidence>
<keyword evidence="8" id="KW-1185">Reference proteome</keyword>
<dbReference type="Proteomes" id="UP000471435">
    <property type="component" value="Unassembled WGS sequence"/>
</dbReference>
<sequence>MARHLTLAQYVRRRNGVPLGHKRSLQNMLGRSLGASSLAGFWRHWNPIWSYGLGRYILSPLQRVAPQWLALVVTFAVSGVLHDLVMMAIRKEIVLLFTPWFSIQGIAVVISSHFGWSFDTWPWPARAAMNLAYIIAGLALAFAARLNLGF</sequence>
<keyword evidence="7" id="KW-0012">Acyltransferase</keyword>
<dbReference type="GO" id="GO:0016020">
    <property type="term" value="C:membrane"/>
    <property type="evidence" value="ECO:0007669"/>
    <property type="project" value="UniProtKB-SubCell"/>
</dbReference>
<accession>A0A6I4V0U2</accession>
<dbReference type="OrthoDB" id="6269570at2"/>
<dbReference type="EMBL" id="WTYP01000001">
    <property type="protein sequence ID" value="MXP46881.1"/>
    <property type="molecule type" value="Genomic_DNA"/>
</dbReference>
<reference evidence="7 8" key="1">
    <citation type="submission" date="2019-12" db="EMBL/GenBank/DDBJ databases">
        <title>Genomic-based taxomic classification of the family Erythrobacteraceae.</title>
        <authorList>
            <person name="Xu L."/>
        </authorList>
    </citation>
    <scope>NUCLEOTIDE SEQUENCE [LARGE SCALE GENOMIC DNA]</scope>
    <source>
        <strain evidence="7 8">SW-109</strain>
    </source>
</reference>
<dbReference type="GO" id="GO:0016746">
    <property type="term" value="F:acyltransferase activity"/>
    <property type="evidence" value="ECO:0007669"/>
    <property type="project" value="UniProtKB-KW"/>
</dbReference>
<proteinExistence type="predicted"/>
<feature type="transmembrane region" description="Helical" evidence="5">
    <location>
        <begin position="93"/>
        <end position="116"/>
    </location>
</feature>
<keyword evidence="2 5" id="KW-0812">Transmembrane</keyword>
<comment type="caution">
    <text evidence="7">The sequence shown here is derived from an EMBL/GenBank/DDBJ whole genome shotgun (WGS) entry which is preliminary data.</text>
</comment>
<comment type="subcellular location">
    <subcellularLocation>
        <location evidence="1">Membrane</location>
        <topology evidence="1">Multi-pass membrane protein</topology>
    </subcellularLocation>
</comment>
<feature type="transmembrane region" description="Helical" evidence="5">
    <location>
        <begin position="128"/>
        <end position="148"/>
    </location>
</feature>
<feature type="domain" description="Wax synthase" evidence="6">
    <location>
        <begin position="27"/>
        <end position="96"/>
    </location>
</feature>
<dbReference type="AlphaFoldDB" id="A0A6I4V0U2"/>
<protein>
    <submittedName>
        <fullName evidence="7">Acyltransferase</fullName>
    </submittedName>
</protein>
<evidence type="ECO:0000259" key="6">
    <source>
        <dbReference type="Pfam" id="PF13813"/>
    </source>
</evidence>
<evidence type="ECO:0000256" key="3">
    <source>
        <dbReference type="ARBA" id="ARBA00022989"/>
    </source>
</evidence>
<evidence type="ECO:0000256" key="2">
    <source>
        <dbReference type="ARBA" id="ARBA00022692"/>
    </source>
</evidence>
<evidence type="ECO:0000256" key="1">
    <source>
        <dbReference type="ARBA" id="ARBA00004141"/>
    </source>
</evidence>
<dbReference type="Pfam" id="PF13813">
    <property type="entry name" value="MBOAT_2"/>
    <property type="match status" value="1"/>
</dbReference>
<dbReference type="InterPro" id="IPR032805">
    <property type="entry name" value="Wax_synthase_dom"/>
</dbReference>
<keyword evidence="7" id="KW-0808">Transferase</keyword>